<dbReference type="Proteomes" id="UP000788993">
    <property type="component" value="Unassembled WGS sequence"/>
</dbReference>
<evidence type="ECO:0000313" key="2">
    <source>
        <dbReference type="EMBL" id="KAH3664647.1"/>
    </source>
</evidence>
<evidence type="ECO:0000256" key="1">
    <source>
        <dbReference type="SAM" id="MobiDB-lite"/>
    </source>
</evidence>
<protein>
    <submittedName>
        <fullName evidence="2">Uncharacterized protein</fullName>
    </submittedName>
</protein>
<accession>A0A9P8P4D3</accession>
<feature type="compositionally biased region" description="Polar residues" evidence="1">
    <location>
        <begin position="59"/>
        <end position="68"/>
    </location>
</feature>
<feature type="compositionally biased region" description="Basic and acidic residues" evidence="1">
    <location>
        <begin position="69"/>
        <end position="85"/>
    </location>
</feature>
<reference evidence="2" key="1">
    <citation type="journal article" date="2021" name="Open Biol.">
        <title>Shared evolutionary footprints suggest mitochondrial oxidative damage underlies multiple complex I losses in fungi.</title>
        <authorList>
            <person name="Schikora-Tamarit M.A."/>
            <person name="Marcet-Houben M."/>
            <person name="Nosek J."/>
            <person name="Gabaldon T."/>
        </authorList>
    </citation>
    <scope>NUCLEOTIDE SEQUENCE</scope>
    <source>
        <strain evidence="2">NCAIM Y.01608</strain>
    </source>
</reference>
<comment type="caution">
    <text evidence="2">The sequence shown here is derived from an EMBL/GenBank/DDBJ whole genome shotgun (WGS) entry which is preliminary data.</text>
</comment>
<evidence type="ECO:0000313" key="3">
    <source>
        <dbReference type="Proteomes" id="UP000788993"/>
    </source>
</evidence>
<sequence length="85" mass="9074">MLETSGYSKLILSSPCAGEDCLESDAEASLIFLNSCNSSSTNSCSTEMSGHILRFPASSKLSTGTQTSSREDALEERLEDGFDEP</sequence>
<gene>
    <name evidence="2" type="ORF">OGATHE_003462</name>
</gene>
<dbReference type="EMBL" id="JAEUBD010001178">
    <property type="protein sequence ID" value="KAH3664647.1"/>
    <property type="molecule type" value="Genomic_DNA"/>
</dbReference>
<organism evidence="2 3">
    <name type="scientific">Ogataea polymorpha</name>
    <dbReference type="NCBI Taxonomy" id="460523"/>
    <lineage>
        <taxon>Eukaryota</taxon>
        <taxon>Fungi</taxon>
        <taxon>Dikarya</taxon>
        <taxon>Ascomycota</taxon>
        <taxon>Saccharomycotina</taxon>
        <taxon>Pichiomycetes</taxon>
        <taxon>Pichiales</taxon>
        <taxon>Pichiaceae</taxon>
        <taxon>Ogataea</taxon>
    </lineage>
</organism>
<feature type="region of interest" description="Disordered" evidence="1">
    <location>
        <begin position="56"/>
        <end position="85"/>
    </location>
</feature>
<reference evidence="2" key="2">
    <citation type="submission" date="2021-01" db="EMBL/GenBank/DDBJ databases">
        <authorList>
            <person name="Schikora-Tamarit M.A."/>
        </authorList>
    </citation>
    <scope>NUCLEOTIDE SEQUENCE</scope>
    <source>
        <strain evidence="2">NCAIM Y.01608</strain>
    </source>
</reference>
<keyword evidence="3" id="KW-1185">Reference proteome</keyword>
<name>A0A9P8P4D3_9ASCO</name>
<dbReference type="AlphaFoldDB" id="A0A9P8P4D3"/>
<proteinExistence type="predicted"/>